<proteinExistence type="predicted"/>
<evidence type="ECO:0000313" key="2">
    <source>
        <dbReference type="Proteomes" id="UP000014500"/>
    </source>
</evidence>
<evidence type="ECO:0000313" key="1">
    <source>
        <dbReference type="EnsemblMetazoa" id="SMAR005290-PA"/>
    </source>
</evidence>
<dbReference type="Proteomes" id="UP000014500">
    <property type="component" value="Unassembled WGS sequence"/>
</dbReference>
<accession>T1IVT8</accession>
<sequence length="102" mass="11862">MEQLEYAIQYWHPIGCHLHRLVKKFTVAVLFSNVDSLIARQKRHFLRMSAPSISQPFDVTAMPPSNSRRGDYSISPAIVCNKCRDANSTKYEYRYTLTFDMT</sequence>
<protein>
    <submittedName>
        <fullName evidence="1">Uncharacterized protein</fullName>
    </submittedName>
</protein>
<dbReference type="HOGENOM" id="CLU_2280884_0_0_1"/>
<name>T1IVT8_STRMM</name>
<keyword evidence="2" id="KW-1185">Reference proteome</keyword>
<dbReference type="AlphaFoldDB" id="T1IVT8"/>
<organism evidence="1 2">
    <name type="scientific">Strigamia maritima</name>
    <name type="common">European centipede</name>
    <name type="synonym">Geophilus maritimus</name>
    <dbReference type="NCBI Taxonomy" id="126957"/>
    <lineage>
        <taxon>Eukaryota</taxon>
        <taxon>Metazoa</taxon>
        <taxon>Ecdysozoa</taxon>
        <taxon>Arthropoda</taxon>
        <taxon>Myriapoda</taxon>
        <taxon>Chilopoda</taxon>
        <taxon>Pleurostigmophora</taxon>
        <taxon>Geophilomorpha</taxon>
        <taxon>Linotaeniidae</taxon>
        <taxon>Strigamia</taxon>
    </lineage>
</organism>
<dbReference type="EMBL" id="JH431594">
    <property type="status" value="NOT_ANNOTATED_CDS"/>
    <property type="molecule type" value="Genomic_DNA"/>
</dbReference>
<dbReference type="EnsemblMetazoa" id="SMAR005290-RA">
    <property type="protein sequence ID" value="SMAR005290-PA"/>
    <property type="gene ID" value="SMAR005290"/>
</dbReference>
<reference evidence="2" key="1">
    <citation type="submission" date="2011-05" db="EMBL/GenBank/DDBJ databases">
        <authorList>
            <person name="Richards S.R."/>
            <person name="Qu J."/>
            <person name="Jiang H."/>
            <person name="Jhangiani S.N."/>
            <person name="Agravi P."/>
            <person name="Goodspeed R."/>
            <person name="Gross S."/>
            <person name="Mandapat C."/>
            <person name="Jackson L."/>
            <person name="Mathew T."/>
            <person name="Pu L."/>
            <person name="Thornton R."/>
            <person name="Saada N."/>
            <person name="Wilczek-Boney K.B."/>
            <person name="Lee S."/>
            <person name="Kovar C."/>
            <person name="Wu Y."/>
            <person name="Scherer S.E."/>
            <person name="Worley K.C."/>
            <person name="Muzny D.M."/>
            <person name="Gibbs R."/>
        </authorList>
    </citation>
    <scope>NUCLEOTIDE SEQUENCE</scope>
    <source>
        <strain evidence="2">Brora</strain>
    </source>
</reference>
<reference evidence="1" key="2">
    <citation type="submission" date="2015-02" db="UniProtKB">
        <authorList>
            <consortium name="EnsemblMetazoa"/>
        </authorList>
    </citation>
    <scope>IDENTIFICATION</scope>
</reference>